<feature type="region of interest" description="Disordered" evidence="1">
    <location>
        <begin position="169"/>
        <end position="220"/>
    </location>
</feature>
<gene>
    <name evidence="3" type="ORF">GCM10009843_21300</name>
</gene>
<feature type="region of interest" description="Disordered" evidence="1">
    <location>
        <begin position="239"/>
        <end position="263"/>
    </location>
</feature>
<sequence length="1136" mass="119489">MPPRLQLKEATVGKAGDSFEQEADRAAEQIVQGKAAPPVSAVDQHALQRQETATSISPEEIEQGGGVVQRLFDEEQAEEPVQTKSGGGHPPRTVDVPSPGAGSPLAPATRGALESGLGADLGGVRVHDDAAARETADRMGAKAFTQGQDISLGTGQSADDVGLLAHEAAHVVQQSGGSGSVAQRQPATPPPTGGAPAAAPPAGGTPTLTQKTLDDGSEIDSGAKKVTLAVIGLPTSKKPKTEAQKVSDVPVGRPRGKTKQKKNWNDEVKGATELTDAVTALLGNPDVVSTKDDAGQFYLVNDKSPQNPIIVTAETLPELAVKPLWDAKGEPTRFQIDHIVEYQLGGSDEDPKNLWLLEEQANMSSGSQIEKQLSDKFEKVFAKATKEGVANVPADKEAARAASWTFSVKSFDGEPIKLNGREDSSWDIETAKKGGPLKVLRAMTGAEMKKAGGTAERIALFLGPRGGARAEVEWGAKAPGGVRPAPNDNWWFYLNSRTASKAHNNYRVTEVQFDPDNGGKVVGELFREDKKGGTGLHPVKQDIDIKRQQKLEWAGFLDKERFINEARTKISFEGMSPIELDDTDLTAEKGMVARGRLLPTIPLIDKAEIDVVIDGDDVYLSKVFSSDDFTFPGPIKVGECSLELRFGLKGFQILGAAAFEIEGLGHGRVYAAAGADTSEVSFALGGEFDFLSDLFEPARVEVWYKDAELGGKGVLGIKEGKIKGLKSAQVTVDWGKDGIKANGTFATTIPGVESGTLAFAYKEDGTVELGGTLNLGSKVPGISSGSIEAQLVRDPEGGWKVFGKLQATPSIPGVASQVTGTYDNGAIQVETTVAYARGIAAGQFTIGLTNRPLDPAGKPAGEPGADLAAYGGGQVALTLAPWLKATAGLRLLPSGEIEVSGEIGLPSALEIFPRKSLDKELFKVGIDIPIIGISVAGANIGIFATIAGGASLMAYFGPAELKDLSLGITWNPDHEEQTTVKGHAGLHLPAGAGIRLAISAALGAGIPVVEARLGLEIGGTLGIEAAVGAGVDIDWTPTKGLVLDAVASAYAEPVFKFDVTGFARVDLDLWLKTINLWEKKWQLAAFEYGSGLRLGLSLPVHYEEGKPFEPSLSDVTFEVPSIDPKALLSGLVDRVT</sequence>
<accession>A0ABP5JY56</accession>
<feature type="compositionally biased region" description="Polar residues" evidence="1">
    <location>
        <begin position="47"/>
        <end position="57"/>
    </location>
</feature>
<dbReference type="EMBL" id="BAAAQQ010000011">
    <property type="protein sequence ID" value="GAA2124504.1"/>
    <property type="molecule type" value="Genomic_DNA"/>
</dbReference>
<comment type="caution">
    <text evidence="3">The sequence shown here is derived from an EMBL/GenBank/DDBJ whole genome shotgun (WGS) entry which is preliminary data.</text>
</comment>
<reference evidence="4" key="1">
    <citation type="journal article" date="2019" name="Int. J. Syst. Evol. Microbiol.">
        <title>The Global Catalogue of Microorganisms (GCM) 10K type strain sequencing project: providing services to taxonomists for standard genome sequencing and annotation.</title>
        <authorList>
            <consortium name="The Broad Institute Genomics Platform"/>
            <consortium name="The Broad Institute Genome Sequencing Center for Infectious Disease"/>
            <person name="Wu L."/>
            <person name="Ma J."/>
        </authorList>
    </citation>
    <scope>NUCLEOTIDE SEQUENCE [LARGE SCALE GENOMIC DNA]</scope>
    <source>
        <strain evidence="4">JCM 16021</strain>
    </source>
</reference>
<feature type="compositionally biased region" description="Low complexity" evidence="1">
    <location>
        <begin position="97"/>
        <end position="108"/>
    </location>
</feature>
<feature type="domain" description="eCIS core" evidence="2">
    <location>
        <begin position="104"/>
        <end position="177"/>
    </location>
</feature>
<name>A0ABP5JY56_9ACTN</name>
<keyword evidence="4" id="KW-1185">Reference proteome</keyword>
<evidence type="ECO:0000259" key="2">
    <source>
        <dbReference type="Pfam" id="PF13699"/>
    </source>
</evidence>
<protein>
    <recommendedName>
        <fullName evidence="2">eCIS core domain-containing protein</fullName>
    </recommendedName>
</protein>
<feature type="compositionally biased region" description="Polar residues" evidence="1">
    <location>
        <begin position="172"/>
        <end position="185"/>
    </location>
</feature>
<organism evidence="3 4">
    <name type="scientific">Nocardioides bigeumensis</name>
    <dbReference type="NCBI Taxonomy" id="433657"/>
    <lineage>
        <taxon>Bacteria</taxon>
        <taxon>Bacillati</taxon>
        <taxon>Actinomycetota</taxon>
        <taxon>Actinomycetes</taxon>
        <taxon>Propionibacteriales</taxon>
        <taxon>Nocardioidaceae</taxon>
        <taxon>Nocardioides</taxon>
    </lineage>
</organism>
<dbReference type="Proteomes" id="UP001500575">
    <property type="component" value="Unassembled WGS sequence"/>
</dbReference>
<evidence type="ECO:0000313" key="3">
    <source>
        <dbReference type="EMBL" id="GAA2124504.1"/>
    </source>
</evidence>
<evidence type="ECO:0000313" key="4">
    <source>
        <dbReference type="Proteomes" id="UP001500575"/>
    </source>
</evidence>
<feature type="region of interest" description="Disordered" evidence="1">
    <location>
        <begin position="1"/>
        <end position="121"/>
    </location>
</feature>
<dbReference type="Pfam" id="PF13699">
    <property type="entry name" value="eCIS_core"/>
    <property type="match status" value="1"/>
</dbReference>
<feature type="compositionally biased region" description="Low complexity" evidence="1">
    <location>
        <begin position="194"/>
        <end position="207"/>
    </location>
</feature>
<proteinExistence type="predicted"/>
<dbReference type="InterPro" id="IPR025295">
    <property type="entry name" value="eCIS_core_dom"/>
</dbReference>
<evidence type="ECO:0000256" key="1">
    <source>
        <dbReference type="SAM" id="MobiDB-lite"/>
    </source>
</evidence>